<dbReference type="Proteomes" id="UP000747110">
    <property type="component" value="Unassembled WGS sequence"/>
</dbReference>
<feature type="non-terminal residue" evidence="4">
    <location>
        <position position="256"/>
    </location>
</feature>
<organism evidence="4 5">
    <name type="scientific">Volvox reticuliferus</name>
    <dbReference type="NCBI Taxonomy" id="1737510"/>
    <lineage>
        <taxon>Eukaryota</taxon>
        <taxon>Viridiplantae</taxon>
        <taxon>Chlorophyta</taxon>
        <taxon>core chlorophytes</taxon>
        <taxon>Chlorophyceae</taxon>
        <taxon>CS clade</taxon>
        <taxon>Chlamydomonadales</taxon>
        <taxon>Volvocaceae</taxon>
        <taxon>Volvox</taxon>
    </lineage>
</organism>
<dbReference type="InterPro" id="IPR024616">
    <property type="entry name" value="Pherophorin"/>
</dbReference>
<evidence type="ECO:0000313" key="5">
    <source>
        <dbReference type="Proteomes" id="UP000747110"/>
    </source>
</evidence>
<feature type="chain" id="PRO_5035174215" description="Pherophorin domain-containing protein" evidence="2">
    <location>
        <begin position="30"/>
        <end position="256"/>
    </location>
</feature>
<feature type="domain" description="Pherophorin" evidence="3">
    <location>
        <begin position="39"/>
        <end position="196"/>
    </location>
</feature>
<evidence type="ECO:0000256" key="2">
    <source>
        <dbReference type="SAM" id="SignalP"/>
    </source>
</evidence>
<keyword evidence="2" id="KW-0732">Signal</keyword>
<dbReference type="OrthoDB" id="540777at2759"/>
<dbReference type="AlphaFoldDB" id="A0A8J4CIT2"/>
<feature type="compositionally biased region" description="Pro residues" evidence="1">
    <location>
        <begin position="211"/>
        <end position="256"/>
    </location>
</feature>
<protein>
    <recommendedName>
        <fullName evidence="3">Pherophorin domain-containing protein</fullName>
    </recommendedName>
</protein>
<evidence type="ECO:0000313" key="4">
    <source>
        <dbReference type="EMBL" id="GIL81007.1"/>
    </source>
</evidence>
<sequence length="256" mass="26987">MTTKTYTMRLEVLLLIVAISAPLLRVSQAAEQTSMFPNFPFCKCEEPPISPYSLDGPNFKGNNTYCLKVSVNEFVSPSCTSYCCNQMDFKKLEMNIYSWCDVPGVVLSSTLNGKPTSVNPSIELAPQGSSGATLLKITQLGLNISNADGAEICLTLGTNRAGKGCTTLEDLCVPPPPLLGGTCMAVLFSTTNQCCPTFAVPQTQTSSPTLLQPPPSPSPPLSARPLAPHAPPPSPPPLPPPPSPPLPPPPPPPPPP</sequence>
<keyword evidence="5" id="KW-1185">Reference proteome</keyword>
<accession>A0A8J4CIT2</accession>
<name>A0A8J4CIT2_9CHLO</name>
<dbReference type="EMBL" id="BNCP01000020">
    <property type="protein sequence ID" value="GIL81007.1"/>
    <property type="molecule type" value="Genomic_DNA"/>
</dbReference>
<dbReference type="Pfam" id="PF12499">
    <property type="entry name" value="DUF3707"/>
    <property type="match status" value="1"/>
</dbReference>
<proteinExistence type="predicted"/>
<evidence type="ECO:0000259" key="3">
    <source>
        <dbReference type="Pfam" id="PF12499"/>
    </source>
</evidence>
<comment type="caution">
    <text evidence="4">The sequence shown here is derived from an EMBL/GenBank/DDBJ whole genome shotgun (WGS) entry which is preliminary data.</text>
</comment>
<reference evidence="4" key="1">
    <citation type="journal article" date="2021" name="Proc. Natl. Acad. Sci. U.S.A.">
        <title>Three genomes in the algal genus Volvox reveal the fate of a haploid sex-determining region after a transition to homothallism.</title>
        <authorList>
            <person name="Yamamoto K."/>
            <person name="Hamaji T."/>
            <person name="Kawai-Toyooka H."/>
            <person name="Matsuzaki R."/>
            <person name="Takahashi F."/>
            <person name="Nishimura Y."/>
            <person name="Kawachi M."/>
            <person name="Noguchi H."/>
            <person name="Minakuchi Y."/>
            <person name="Umen J.G."/>
            <person name="Toyoda A."/>
            <person name="Nozaki H."/>
        </authorList>
    </citation>
    <scope>NUCLEOTIDE SEQUENCE</scope>
    <source>
        <strain evidence="4">NIES-3786</strain>
    </source>
</reference>
<feature type="region of interest" description="Disordered" evidence="1">
    <location>
        <begin position="202"/>
        <end position="256"/>
    </location>
</feature>
<gene>
    <name evidence="4" type="ORF">Vretifemale_10143</name>
</gene>
<feature type="signal peptide" evidence="2">
    <location>
        <begin position="1"/>
        <end position="29"/>
    </location>
</feature>
<evidence type="ECO:0000256" key="1">
    <source>
        <dbReference type="SAM" id="MobiDB-lite"/>
    </source>
</evidence>